<dbReference type="Proteomes" id="UP000032210">
    <property type="component" value="Unassembled WGS sequence"/>
</dbReference>
<dbReference type="AlphaFoldDB" id="A0A0D0RUZ1"/>
<dbReference type="EMBL" id="JXCQ01000141">
    <property type="protein sequence ID" value="KIR13873.1"/>
    <property type="molecule type" value="Genomic_DNA"/>
</dbReference>
<sequence length="115" mass="12951">MQRALQIAEDALGINAVGGLDRQSECFTSIIHCQRKRITRTLMHIKPSYTPPGIMGQSRIVRRTVTEVEQCAEQRSWGRHAAAALRQGQRGVLVFEQTGQARMHLRDCLNDGLRP</sequence>
<name>A0A0D0RUZ1_PSEFL</name>
<proteinExistence type="predicted"/>
<protein>
    <submittedName>
        <fullName evidence="1">Uncharacterized protein</fullName>
    </submittedName>
</protein>
<evidence type="ECO:0000313" key="2">
    <source>
        <dbReference type="Proteomes" id="UP000032210"/>
    </source>
</evidence>
<accession>A0A0D0RUZ1</accession>
<evidence type="ECO:0000313" key="1">
    <source>
        <dbReference type="EMBL" id="KIR13873.1"/>
    </source>
</evidence>
<comment type="caution">
    <text evidence="1">The sequence shown here is derived from an EMBL/GenBank/DDBJ whole genome shotgun (WGS) entry which is preliminary data.</text>
</comment>
<reference evidence="1 2" key="1">
    <citation type="submission" date="2015-01" db="EMBL/GenBank/DDBJ databases">
        <title>Genome sequence of the beneficial rhizobacterium Pseudomonas fluorescens 2-79.</title>
        <authorList>
            <person name="Thuermer A."/>
            <person name="Daniel R."/>
        </authorList>
    </citation>
    <scope>NUCLEOTIDE SEQUENCE [LARGE SCALE GENOMIC DNA]</scope>
    <source>
        <strain evidence="1 2">2-79</strain>
    </source>
</reference>
<organism evidence="1 2">
    <name type="scientific">Pseudomonas fluorescens</name>
    <dbReference type="NCBI Taxonomy" id="294"/>
    <lineage>
        <taxon>Bacteria</taxon>
        <taxon>Pseudomonadati</taxon>
        <taxon>Pseudomonadota</taxon>
        <taxon>Gammaproteobacteria</taxon>
        <taxon>Pseudomonadales</taxon>
        <taxon>Pseudomonadaceae</taxon>
        <taxon>Pseudomonas</taxon>
    </lineage>
</organism>
<gene>
    <name evidence="1" type="ORF">PFLU3_57170</name>
</gene>